<keyword evidence="2" id="KW-1185">Reference proteome</keyword>
<dbReference type="GO" id="GO:0016874">
    <property type="term" value="F:ligase activity"/>
    <property type="evidence" value="ECO:0007669"/>
    <property type="project" value="UniProtKB-KW"/>
</dbReference>
<dbReference type="EMBL" id="CAXAMM010040784">
    <property type="protein sequence ID" value="CAK9095362.1"/>
    <property type="molecule type" value="Genomic_DNA"/>
</dbReference>
<sequence length="360" mass="39845">MHVISTSSVVDRIALLTSDAGFISTILKLKATNFIIFIPEDKPGVIHKYTTQGLEVVKLETLRKDPGSRVRAILHGDGSGSVQLEDPFWPAAGGGDAPQVEMVRGFLADLGYGQDQLSLVPACSKFWFANSLGKLTVFPGFIPILAVHDLIARSSKTTHSWAPFSGDLAFVLPISPLGGNSKCKFQTYGSRTARSVFKGGGPMMLKDSKDLTLRLLKTLGYLDDDLKVDEYEALFIFANATHNKKSLRQLELLPDPSDRSQDVKEKLRAAVMSPACPGQWQICEEDGDALVARIQQILWNERLIAKSKHGCTRQEIMKPMEAYVKRYDLISMKSFNALACQIQHHSDRSPDKRSILHFEG</sequence>
<name>A0ABP0R8D7_9DINO</name>
<keyword evidence="1" id="KW-0436">Ligase</keyword>
<accession>A0ABP0R8D7</accession>
<organism evidence="1 2">
    <name type="scientific">Durusdinium trenchii</name>
    <dbReference type="NCBI Taxonomy" id="1381693"/>
    <lineage>
        <taxon>Eukaryota</taxon>
        <taxon>Sar</taxon>
        <taxon>Alveolata</taxon>
        <taxon>Dinophyceae</taxon>
        <taxon>Suessiales</taxon>
        <taxon>Symbiodiniaceae</taxon>
        <taxon>Durusdinium</taxon>
    </lineage>
</organism>
<proteinExistence type="predicted"/>
<reference evidence="1 2" key="1">
    <citation type="submission" date="2024-02" db="EMBL/GenBank/DDBJ databases">
        <authorList>
            <person name="Chen Y."/>
            <person name="Shah S."/>
            <person name="Dougan E. K."/>
            <person name="Thang M."/>
            <person name="Chan C."/>
        </authorList>
    </citation>
    <scope>NUCLEOTIDE SEQUENCE [LARGE SCALE GENOMIC DNA]</scope>
</reference>
<dbReference type="Proteomes" id="UP001642464">
    <property type="component" value="Unassembled WGS sequence"/>
</dbReference>
<evidence type="ECO:0000313" key="1">
    <source>
        <dbReference type="EMBL" id="CAK9095362.1"/>
    </source>
</evidence>
<evidence type="ECO:0000313" key="2">
    <source>
        <dbReference type="Proteomes" id="UP001642464"/>
    </source>
</evidence>
<gene>
    <name evidence="1" type="ORF">SCF082_LOCUS44796</name>
</gene>
<comment type="caution">
    <text evidence="1">The sequence shown here is derived from an EMBL/GenBank/DDBJ whole genome shotgun (WGS) entry which is preliminary data.</text>
</comment>
<protein>
    <submittedName>
        <fullName evidence="1">Phosphopantothenate--cysteine ligase 1</fullName>
    </submittedName>
</protein>